<reference evidence="1 2" key="2">
    <citation type="journal article" date="2016" name="Microb. Ecol.">
        <title>Genome Characteristics of a Novel Type I Methanotroph (Sn10-6) Isolated from a Flooded Indian Rice Field.</title>
        <authorList>
            <person name="Rahalkar M.C."/>
            <person name="Pandit P.S."/>
            <person name="Dhakephalkar P.K."/>
            <person name="Pore S."/>
            <person name="Arora P."/>
            <person name="Kapse N."/>
        </authorList>
    </citation>
    <scope>NUCLEOTIDE SEQUENCE [LARGE SCALE GENOMIC DNA]</scope>
    <source>
        <strain evidence="1 2">Sn10-6</strain>
    </source>
</reference>
<dbReference type="RefSeq" id="WP_045779970.1">
    <property type="nucleotide sequence ID" value="NZ_LAJX01000178.1"/>
</dbReference>
<dbReference type="AlphaFoldDB" id="A0A0F3IGD4"/>
<proteinExistence type="predicted"/>
<dbReference type="EMBL" id="LAJX01000178">
    <property type="protein sequence ID" value="KJV05752.1"/>
    <property type="molecule type" value="Genomic_DNA"/>
</dbReference>
<reference evidence="2" key="1">
    <citation type="submission" date="2015-03" db="EMBL/GenBank/DDBJ databases">
        <title>Draft genome sequence of a novel methanotroph (Sn10-6) isolated from flooded ricefield rhizosphere in India.</title>
        <authorList>
            <person name="Pandit P.S."/>
            <person name="Pore S.D."/>
            <person name="Arora P."/>
            <person name="Kapse N.G."/>
            <person name="Dhakephalkar P.K."/>
            <person name="Rahalkar M.C."/>
        </authorList>
    </citation>
    <scope>NUCLEOTIDE SEQUENCE [LARGE SCALE GENOMIC DNA]</scope>
    <source>
        <strain evidence="2">Sn10-6</strain>
    </source>
</reference>
<organism evidence="1 2">
    <name type="scientific">Methylocucumis oryzae</name>
    <dbReference type="NCBI Taxonomy" id="1632867"/>
    <lineage>
        <taxon>Bacteria</taxon>
        <taxon>Pseudomonadati</taxon>
        <taxon>Pseudomonadota</taxon>
        <taxon>Gammaproteobacteria</taxon>
        <taxon>Methylococcales</taxon>
        <taxon>Methylococcaceae</taxon>
        <taxon>Methylocucumis</taxon>
    </lineage>
</organism>
<accession>A0A0F3IGD4</accession>
<sequence length="105" mass="12065">MMIFSGFNSSSLKKVQNGIYFGISIKHGRSDELLRFVEMMHLLSEEKVLDDFEIEYIKDPILRFRYAFLDHIAENGFSSLFQITAVSDSIAGPEMGINENLFDFT</sequence>
<comment type="caution">
    <text evidence="1">The sequence shown here is derived from an EMBL/GenBank/DDBJ whole genome shotgun (WGS) entry which is preliminary data.</text>
</comment>
<dbReference type="Proteomes" id="UP000033684">
    <property type="component" value="Unassembled WGS sequence"/>
</dbReference>
<evidence type="ECO:0000313" key="2">
    <source>
        <dbReference type="Proteomes" id="UP000033684"/>
    </source>
</evidence>
<gene>
    <name evidence="1" type="ORF">VZ94_15820</name>
</gene>
<protein>
    <submittedName>
        <fullName evidence="1">Uncharacterized protein</fullName>
    </submittedName>
</protein>
<name>A0A0F3IGD4_9GAMM</name>
<keyword evidence="2" id="KW-1185">Reference proteome</keyword>
<evidence type="ECO:0000313" key="1">
    <source>
        <dbReference type="EMBL" id="KJV05752.1"/>
    </source>
</evidence>